<gene>
    <name evidence="2" type="primary">AlNc14C279G10091</name>
    <name evidence="2" type="ORF">ALNC14_113230</name>
</gene>
<dbReference type="HOGENOM" id="CLU_088458_2_2_1"/>
<dbReference type="AlphaFoldDB" id="F0WUU3"/>
<reference evidence="2" key="1">
    <citation type="journal article" date="2011" name="PLoS Biol.">
        <title>Gene gain and loss during evolution of obligate parasitism in the white rust pathogen of Arabidopsis thaliana.</title>
        <authorList>
            <person name="Kemen E."/>
            <person name="Gardiner A."/>
            <person name="Schultz-Larsen T."/>
            <person name="Kemen A.C."/>
            <person name="Balmuth A.L."/>
            <person name="Robert-Seilaniantz A."/>
            <person name="Bailey K."/>
            <person name="Holub E."/>
            <person name="Studholme D.J."/>
            <person name="Maclean D."/>
            <person name="Jones J.D."/>
        </authorList>
    </citation>
    <scope>NUCLEOTIDE SEQUENCE</scope>
</reference>
<proteinExistence type="predicted"/>
<feature type="domain" description="DDE-1" evidence="1">
    <location>
        <begin position="2"/>
        <end position="77"/>
    </location>
</feature>
<accession>F0WUU3</accession>
<sequence length="101" mass="11513">MDRHVLLLLDNASPHQVREQFSNVTLQLLPPNPTSHLQPQDAGIIQSFKSQMNKISNAHVMDKLDELPEQVDEMGKENVKINGEQLFDVNILVVMRWAQEA</sequence>
<reference evidence="2" key="2">
    <citation type="submission" date="2011-02" db="EMBL/GenBank/DDBJ databases">
        <authorList>
            <person name="MacLean D."/>
        </authorList>
    </citation>
    <scope>NUCLEOTIDE SEQUENCE</scope>
</reference>
<name>F0WUU3_9STRA</name>
<evidence type="ECO:0000313" key="2">
    <source>
        <dbReference type="EMBL" id="CCA25179.1"/>
    </source>
</evidence>
<dbReference type="Pfam" id="PF03184">
    <property type="entry name" value="DDE_1"/>
    <property type="match status" value="1"/>
</dbReference>
<dbReference type="InterPro" id="IPR004875">
    <property type="entry name" value="DDE_SF_endonuclease_dom"/>
</dbReference>
<dbReference type="GO" id="GO:0003676">
    <property type="term" value="F:nucleic acid binding"/>
    <property type="evidence" value="ECO:0007669"/>
    <property type="project" value="InterPro"/>
</dbReference>
<organism evidence="2">
    <name type="scientific">Albugo laibachii Nc14</name>
    <dbReference type="NCBI Taxonomy" id="890382"/>
    <lineage>
        <taxon>Eukaryota</taxon>
        <taxon>Sar</taxon>
        <taxon>Stramenopiles</taxon>
        <taxon>Oomycota</taxon>
        <taxon>Peronosporomycetes</taxon>
        <taxon>Albuginales</taxon>
        <taxon>Albuginaceae</taxon>
        <taxon>Albugo</taxon>
    </lineage>
</organism>
<protein>
    <submittedName>
        <fullName evidence="2">AlNc14C279G10091 protein</fullName>
    </submittedName>
</protein>
<dbReference type="EMBL" id="FR824324">
    <property type="protein sequence ID" value="CCA25179.1"/>
    <property type="molecule type" value="Genomic_DNA"/>
</dbReference>
<evidence type="ECO:0000259" key="1">
    <source>
        <dbReference type="Pfam" id="PF03184"/>
    </source>
</evidence>